<gene>
    <name evidence="1" type="ORF">ADIS_4036</name>
</gene>
<keyword evidence="2" id="KW-1185">Reference proteome</keyword>
<accession>R7ZN34</accession>
<dbReference type="EMBL" id="AQHR01000105">
    <property type="protein sequence ID" value="EON75488.1"/>
    <property type="molecule type" value="Genomic_DNA"/>
</dbReference>
<evidence type="ECO:0000313" key="2">
    <source>
        <dbReference type="Proteomes" id="UP000013909"/>
    </source>
</evidence>
<evidence type="ECO:0000313" key="1">
    <source>
        <dbReference type="EMBL" id="EON75488.1"/>
    </source>
</evidence>
<comment type="caution">
    <text evidence="1">The sequence shown here is derived from an EMBL/GenBank/DDBJ whole genome shotgun (WGS) entry which is preliminary data.</text>
</comment>
<protein>
    <submittedName>
        <fullName evidence="1">Uncharacterized protein</fullName>
    </submittedName>
</protein>
<reference evidence="1 2" key="1">
    <citation type="submission" date="2013-02" db="EMBL/GenBank/DDBJ databases">
        <title>A novel strain isolated from Lonar lake, Maharashtra, India.</title>
        <authorList>
            <person name="Singh A."/>
        </authorList>
    </citation>
    <scope>NUCLEOTIDE SEQUENCE [LARGE SCALE GENOMIC DNA]</scope>
    <source>
        <strain evidence="1 2">AK24</strain>
    </source>
</reference>
<dbReference type="AlphaFoldDB" id="R7ZN34"/>
<name>R7ZN34_9BACT</name>
<proteinExistence type="predicted"/>
<organism evidence="1 2">
    <name type="scientific">Lunatimonas lonarensis</name>
    <dbReference type="NCBI Taxonomy" id="1232681"/>
    <lineage>
        <taxon>Bacteria</taxon>
        <taxon>Pseudomonadati</taxon>
        <taxon>Bacteroidota</taxon>
        <taxon>Cytophagia</taxon>
        <taxon>Cytophagales</taxon>
        <taxon>Cyclobacteriaceae</taxon>
    </lineage>
</organism>
<sequence length="37" mass="4123">MLSLEVMPQIPFIVSRNRALGEGWPDEGIQNQTGKIP</sequence>
<dbReference type="Proteomes" id="UP000013909">
    <property type="component" value="Unassembled WGS sequence"/>
</dbReference>